<organism evidence="2">
    <name type="scientific">Cladocopium goreaui</name>
    <dbReference type="NCBI Taxonomy" id="2562237"/>
    <lineage>
        <taxon>Eukaryota</taxon>
        <taxon>Sar</taxon>
        <taxon>Alveolata</taxon>
        <taxon>Dinophyceae</taxon>
        <taxon>Suessiales</taxon>
        <taxon>Symbiodiniaceae</taxon>
        <taxon>Cladocopium</taxon>
    </lineage>
</organism>
<evidence type="ECO:0000313" key="3">
    <source>
        <dbReference type="EMBL" id="CAL1165265.1"/>
    </source>
</evidence>
<evidence type="ECO:0000313" key="4">
    <source>
        <dbReference type="Proteomes" id="UP001152797"/>
    </source>
</evidence>
<keyword evidence="1" id="KW-0732">Signal</keyword>
<dbReference type="EMBL" id="CAMXCT020005268">
    <property type="protein sequence ID" value="CAL1165265.1"/>
    <property type="molecule type" value="Genomic_DNA"/>
</dbReference>
<gene>
    <name evidence="2" type="ORF">C1SCF055_LOCUS37007</name>
</gene>
<name>A0A9P1GFU6_9DINO</name>
<accession>A0A9P1GFU6</accession>
<proteinExistence type="predicted"/>
<dbReference type="Proteomes" id="UP001152797">
    <property type="component" value="Unassembled WGS sequence"/>
</dbReference>
<protein>
    <submittedName>
        <fullName evidence="2">Uncharacterized protein</fullName>
    </submittedName>
</protein>
<reference evidence="2" key="1">
    <citation type="submission" date="2022-10" db="EMBL/GenBank/DDBJ databases">
        <authorList>
            <person name="Chen Y."/>
            <person name="Dougan E. K."/>
            <person name="Chan C."/>
            <person name="Rhodes N."/>
            <person name="Thang M."/>
        </authorList>
    </citation>
    <scope>NUCLEOTIDE SEQUENCE</scope>
</reference>
<evidence type="ECO:0000313" key="2">
    <source>
        <dbReference type="EMBL" id="CAI4011890.1"/>
    </source>
</evidence>
<keyword evidence="4" id="KW-1185">Reference proteome</keyword>
<sequence length="107" mass="12322">MTMNQRRTPLLLLAVFAALSQLTFVAPKDATLPKRAKDVSQDIKTEHQDELERVEALRQDSLEACLLAAEDESQLELCQELSYELNTAEQLLFKRRSDFRYVESDSF</sequence>
<reference evidence="3" key="2">
    <citation type="submission" date="2024-04" db="EMBL/GenBank/DDBJ databases">
        <authorList>
            <person name="Chen Y."/>
            <person name="Shah S."/>
            <person name="Dougan E. K."/>
            <person name="Thang M."/>
            <person name="Chan C."/>
        </authorList>
    </citation>
    <scope>NUCLEOTIDE SEQUENCE [LARGE SCALE GENOMIC DNA]</scope>
</reference>
<dbReference type="EMBL" id="CAMXCT010005268">
    <property type="protein sequence ID" value="CAI4011890.1"/>
    <property type="molecule type" value="Genomic_DNA"/>
</dbReference>
<dbReference type="AlphaFoldDB" id="A0A9P1GFU6"/>
<dbReference type="EMBL" id="CAMXCT030005268">
    <property type="protein sequence ID" value="CAL4799202.1"/>
    <property type="molecule type" value="Genomic_DNA"/>
</dbReference>
<comment type="caution">
    <text evidence="2">The sequence shown here is derived from an EMBL/GenBank/DDBJ whole genome shotgun (WGS) entry which is preliminary data.</text>
</comment>
<feature type="chain" id="PRO_5043273042" evidence="1">
    <location>
        <begin position="26"/>
        <end position="107"/>
    </location>
</feature>
<feature type="signal peptide" evidence="1">
    <location>
        <begin position="1"/>
        <end position="25"/>
    </location>
</feature>
<evidence type="ECO:0000256" key="1">
    <source>
        <dbReference type="SAM" id="SignalP"/>
    </source>
</evidence>